<dbReference type="InterPro" id="IPR044925">
    <property type="entry name" value="His-Me_finger_sf"/>
</dbReference>
<name>A0ABW8U9S4_9LACO</name>
<evidence type="ECO:0000313" key="1">
    <source>
        <dbReference type="EMBL" id="MFL2028113.1"/>
    </source>
</evidence>
<protein>
    <recommendedName>
        <fullName evidence="3">HNH endonuclease</fullName>
    </recommendedName>
</protein>
<sequence>MTLIIDHKEFFEIPDTEKLYVSRDGKIYSGRSNQILKPKHDGKGYAFVKRYSGRKNYNNIKVHRAVALVFIPNPNNLPQVNHIDGNKENNTVSNLEWISNIDNMHHAFTHGLMHPAKGEQQAMHKLTVEKVLEIRSIYPAKSMGCLAKEYGVSTQLIFRVIHRLNWKFI</sequence>
<dbReference type="SUPFAM" id="SSF54060">
    <property type="entry name" value="His-Me finger endonucleases"/>
    <property type="match status" value="1"/>
</dbReference>
<dbReference type="RefSeq" id="WP_407136678.1">
    <property type="nucleotide sequence ID" value="NZ_JBGQPK010000001.1"/>
</dbReference>
<evidence type="ECO:0008006" key="3">
    <source>
        <dbReference type="Google" id="ProtNLM"/>
    </source>
</evidence>
<evidence type="ECO:0000313" key="2">
    <source>
        <dbReference type="Proteomes" id="UP001625389"/>
    </source>
</evidence>
<comment type="caution">
    <text evidence="1">The sequence shown here is derived from an EMBL/GenBank/DDBJ whole genome shotgun (WGS) entry which is preliminary data.</text>
</comment>
<dbReference type="EMBL" id="JBGQPK010000001">
    <property type="protein sequence ID" value="MFL2028113.1"/>
    <property type="molecule type" value="Genomic_DNA"/>
</dbReference>
<dbReference type="Gene3D" id="3.90.75.20">
    <property type="match status" value="1"/>
</dbReference>
<reference evidence="1 2" key="1">
    <citation type="submission" date="2024-08" db="EMBL/GenBank/DDBJ databases">
        <authorList>
            <person name="Arias E."/>
        </authorList>
    </citation>
    <scope>NUCLEOTIDE SEQUENCE [LARGE SCALE GENOMIC DNA]</scope>
    <source>
        <strain evidence="1 2">FAM 25317</strain>
    </source>
</reference>
<dbReference type="Proteomes" id="UP001625389">
    <property type="component" value="Unassembled WGS sequence"/>
</dbReference>
<accession>A0ABW8U9S4</accession>
<organism evidence="1 2">
    <name type="scientific">Loigolactobacillus zhaoyuanensis</name>
    <dbReference type="NCBI Taxonomy" id="2486017"/>
    <lineage>
        <taxon>Bacteria</taxon>
        <taxon>Bacillati</taxon>
        <taxon>Bacillota</taxon>
        <taxon>Bacilli</taxon>
        <taxon>Lactobacillales</taxon>
        <taxon>Lactobacillaceae</taxon>
        <taxon>Loigolactobacillus</taxon>
    </lineage>
</organism>
<proteinExistence type="predicted"/>
<gene>
    <name evidence="1" type="ORF">ACEN34_00565</name>
</gene>
<keyword evidence="2" id="KW-1185">Reference proteome</keyword>